<dbReference type="InterPro" id="IPR011010">
    <property type="entry name" value="DNA_brk_join_enz"/>
</dbReference>
<dbReference type="GO" id="GO:0006310">
    <property type="term" value="P:DNA recombination"/>
    <property type="evidence" value="ECO:0007669"/>
    <property type="project" value="UniProtKB-KW"/>
</dbReference>
<dbReference type="PANTHER" id="PTHR30349:SF41">
    <property type="entry name" value="INTEGRASE_RECOMBINASE PROTEIN MJ0367-RELATED"/>
    <property type="match status" value="1"/>
</dbReference>
<dbReference type="PANTHER" id="PTHR30349">
    <property type="entry name" value="PHAGE INTEGRASE-RELATED"/>
    <property type="match status" value="1"/>
</dbReference>
<dbReference type="GO" id="GO:0015074">
    <property type="term" value="P:DNA integration"/>
    <property type="evidence" value="ECO:0007669"/>
    <property type="project" value="UniProtKB-KW"/>
</dbReference>
<dbReference type="InterPro" id="IPR002104">
    <property type="entry name" value="Integrase_catalytic"/>
</dbReference>
<organism evidence="6 7">
    <name type="scientific">Photorhabdus luminescens subsp. sonorensis</name>
    <dbReference type="NCBI Taxonomy" id="1173677"/>
    <lineage>
        <taxon>Bacteria</taxon>
        <taxon>Pseudomonadati</taxon>
        <taxon>Pseudomonadota</taxon>
        <taxon>Gammaproteobacteria</taxon>
        <taxon>Enterobacterales</taxon>
        <taxon>Morganellaceae</taxon>
        <taxon>Photorhabdus</taxon>
    </lineage>
</organism>
<proteinExistence type="inferred from homology"/>
<evidence type="ECO:0000256" key="4">
    <source>
        <dbReference type="ARBA" id="ARBA00023172"/>
    </source>
</evidence>
<protein>
    <submittedName>
        <fullName evidence="6">Site-specific integrase</fullName>
    </submittedName>
</protein>
<dbReference type="CDD" id="cd00397">
    <property type="entry name" value="DNA_BRE_C"/>
    <property type="match status" value="1"/>
</dbReference>
<dbReference type="PROSITE" id="PS51898">
    <property type="entry name" value="TYR_RECOMBINASE"/>
    <property type="match status" value="1"/>
</dbReference>
<dbReference type="InterPro" id="IPR050090">
    <property type="entry name" value="Tyrosine_recombinase_XerCD"/>
</dbReference>
<dbReference type="EMBL" id="SBIJ01000023">
    <property type="protein sequence ID" value="TNH42997.1"/>
    <property type="molecule type" value="Genomic_DNA"/>
</dbReference>
<evidence type="ECO:0000256" key="3">
    <source>
        <dbReference type="ARBA" id="ARBA00023125"/>
    </source>
</evidence>
<keyword evidence="2" id="KW-0229">DNA integration</keyword>
<name>A0A5C4RHE5_PHOLU</name>
<keyword evidence="4" id="KW-0233">DNA recombination</keyword>
<dbReference type="Proteomes" id="UP000307592">
    <property type="component" value="Unassembled WGS sequence"/>
</dbReference>
<evidence type="ECO:0000313" key="6">
    <source>
        <dbReference type="EMBL" id="TNH42997.1"/>
    </source>
</evidence>
<dbReference type="RefSeq" id="WP_139656088.1">
    <property type="nucleotide sequence ID" value="NZ_CAWOQH010000146.1"/>
</dbReference>
<evidence type="ECO:0000259" key="5">
    <source>
        <dbReference type="PROSITE" id="PS51898"/>
    </source>
</evidence>
<dbReference type="SUPFAM" id="SSF56349">
    <property type="entry name" value="DNA breaking-rejoining enzymes"/>
    <property type="match status" value="1"/>
</dbReference>
<dbReference type="Gene3D" id="1.10.443.10">
    <property type="entry name" value="Intergrase catalytic core"/>
    <property type="match status" value="1"/>
</dbReference>
<feature type="domain" description="Tyr recombinase" evidence="5">
    <location>
        <begin position="179"/>
        <end position="399"/>
    </location>
</feature>
<evidence type="ECO:0000256" key="1">
    <source>
        <dbReference type="ARBA" id="ARBA00008857"/>
    </source>
</evidence>
<evidence type="ECO:0000313" key="7">
    <source>
        <dbReference type="Proteomes" id="UP000307592"/>
    </source>
</evidence>
<comment type="similarity">
    <text evidence="1">Belongs to the 'phage' integrase family.</text>
</comment>
<comment type="caution">
    <text evidence="6">The sequence shown here is derived from an EMBL/GenBank/DDBJ whole genome shotgun (WGS) entry which is preliminary data.</text>
</comment>
<evidence type="ECO:0000256" key="2">
    <source>
        <dbReference type="ARBA" id="ARBA00022908"/>
    </source>
</evidence>
<accession>A0A5C4RHE5</accession>
<dbReference type="InterPro" id="IPR013762">
    <property type="entry name" value="Integrase-like_cat_sf"/>
</dbReference>
<sequence>MSTDYGTTTFLMNSGERYCLVIDRASGLPLHYPNLFLTTQLRNSKSYSYSSIVSAANNLVVFLRFLERRAISLEDRVLNRQFFEIHELDDLRDFTQRQFLTKPVDETVLNMFSLDELEEAEGIVESVTQYMRLTTIAEYFSWFANHIISKPDANESSLIDKIEAQIKSRRPSKKSRNQDKDRSLDDIQVEALFEVLRIDSQHNPFGVEVQSRNRLMVLMLYHLGLRGGELLNLKIRDIDFSKHQVKVVRRADEADDPRIKEPNAKTLERTIPMAETLSKELHDYVTKDRRKVPNAKRNSFLFVTHKSGPTVGQPISKSGYHKVLLVVKAVSPQLYALTGHMLRHTWNRKFSEQMDSMDTPLGEERQEQIRSYLMGWKPGSGSAAHYNKRFKQEQANKAALALQAISGVRLPKELKGDGE</sequence>
<dbReference type="AlphaFoldDB" id="A0A5C4RHE5"/>
<dbReference type="GO" id="GO:0003677">
    <property type="term" value="F:DNA binding"/>
    <property type="evidence" value="ECO:0007669"/>
    <property type="project" value="UniProtKB-KW"/>
</dbReference>
<reference evidence="6 7" key="1">
    <citation type="submission" date="2019-01" db="EMBL/GenBank/DDBJ databases">
        <title>Draft genome assembly of Photorhabdus luminescens subsp. sonorensis Caborca.</title>
        <authorList>
            <person name="Duong D.A."/>
            <person name="Espinosa-Artiles P."/>
            <person name="Orozco R.A."/>
            <person name="Molnar I."/>
            <person name="Stock P."/>
        </authorList>
    </citation>
    <scope>NUCLEOTIDE SEQUENCE [LARGE SCALE GENOMIC DNA]</scope>
    <source>
        <strain evidence="6 7">Caborca</strain>
    </source>
</reference>
<dbReference type="Pfam" id="PF00589">
    <property type="entry name" value="Phage_integrase"/>
    <property type="match status" value="1"/>
</dbReference>
<gene>
    <name evidence="6" type="ORF">EP164_13650</name>
</gene>
<keyword evidence="3" id="KW-0238">DNA-binding</keyword>